<dbReference type="PRINTS" id="PR00507">
    <property type="entry name" value="N12N6MTFRASE"/>
</dbReference>
<evidence type="ECO:0000259" key="1">
    <source>
        <dbReference type="Pfam" id="PF02384"/>
    </source>
</evidence>
<dbReference type="InterPro" id="IPR052933">
    <property type="entry name" value="DNA_Protect_Modify"/>
</dbReference>
<comment type="caution">
    <text evidence="2">The sequence shown here is derived from an EMBL/GenBank/DDBJ whole genome shotgun (WGS) entry which is preliminary data.</text>
</comment>
<dbReference type="OrthoDB" id="9788159at2"/>
<feature type="domain" description="DNA methylase adenine-specific" evidence="1">
    <location>
        <begin position="54"/>
        <end position="284"/>
    </location>
</feature>
<dbReference type="STRING" id="1379.HMPREF3186_00313"/>
<dbReference type="AlphaFoldDB" id="A0A134A588"/>
<dbReference type="InterPro" id="IPR029063">
    <property type="entry name" value="SAM-dependent_MTases_sf"/>
</dbReference>
<evidence type="ECO:0000313" key="3">
    <source>
        <dbReference type="Proteomes" id="UP000070355"/>
    </source>
</evidence>
<dbReference type="EMBL" id="LSDC01000020">
    <property type="protein sequence ID" value="KXB62849.1"/>
    <property type="molecule type" value="Genomic_DNA"/>
</dbReference>
<proteinExistence type="predicted"/>
<dbReference type="PANTHER" id="PTHR41313">
    <property type="entry name" value="ADENINE-SPECIFIC METHYLTRANSFERASE"/>
    <property type="match status" value="1"/>
</dbReference>
<protein>
    <recommendedName>
        <fullName evidence="1">DNA methylase adenine-specific domain-containing protein</fullName>
    </recommendedName>
</protein>
<name>A0A134A588_9BACL</name>
<evidence type="ECO:0000313" key="2">
    <source>
        <dbReference type="EMBL" id="KXB62849.1"/>
    </source>
</evidence>
<sequence length="300" mass="34360">MSDLEKLFFKIDKQVEENKGEGLYFDSLVNYLTLENDEDYFDIVDNFSKEDIKKAYQFLLLKALKELNNPSYDITPEVITMYVSHILECLYNNEKISVADFASGSGNFLINLSALSKGDYELTSVDVDNNYARLQQNIFNLLETNVEIINQDALKPLNIKKQDVIISDVPFGYYSDEDNSLNYKLCSAEGYSLNALLFIEQAANYLNDNGVGVLVVPKKVLELEDNFKKFLEEDINLNAVITLPDEMFKNASQQKAIILITKKEQTKLPNQVFLAQVPSHKNKDGYANFIEEFKNWLSEK</sequence>
<dbReference type="GO" id="GO:0003677">
    <property type="term" value="F:DNA binding"/>
    <property type="evidence" value="ECO:0007669"/>
    <property type="project" value="InterPro"/>
</dbReference>
<reference evidence="3" key="1">
    <citation type="submission" date="2016-01" db="EMBL/GenBank/DDBJ databases">
        <authorList>
            <person name="Mitreva M."/>
            <person name="Pepin K.H."/>
            <person name="Mihindukulasuriya K.A."/>
            <person name="Fulton R."/>
            <person name="Fronick C."/>
            <person name="O'Laughlin M."/>
            <person name="Miner T."/>
            <person name="Herter B."/>
            <person name="Rosa B.A."/>
            <person name="Cordes M."/>
            <person name="Tomlinson C."/>
            <person name="Wollam A."/>
            <person name="Palsikar V.B."/>
            <person name="Mardis E.R."/>
            <person name="Wilson R.K."/>
        </authorList>
    </citation>
    <scope>NUCLEOTIDE SEQUENCE [LARGE SCALE GENOMIC DNA]</scope>
    <source>
        <strain evidence="3">DNF01167</strain>
    </source>
</reference>
<dbReference type="Pfam" id="PF02384">
    <property type="entry name" value="N6_Mtase"/>
    <property type="match status" value="1"/>
</dbReference>
<gene>
    <name evidence="2" type="ORF">HMPREF3186_00313</name>
</gene>
<dbReference type="Gene3D" id="3.40.50.150">
    <property type="entry name" value="Vaccinia Virus protein VP39"/>
    <property type="match status" value="1"/>
</dbReference>
<dbReference type="PATRIC" id="fig|1379.3.peg.309"/>
<dbReference type="SUPFAM" id="SSF53335">
    <property type="entry name" value="S-adenosyl-L-methionine-dependent methyltransferases"/>
    <property type="match status" value="1"/>
</dbReference>
<organism evidence="2 3">
    <name type="scientific">Gemella haemolysans</name>
    <dbReference type="NCBI Taxonomy" id="1379"/>
    <lineage>
        <taxon>Bacteria</taxon>
        <taxon>Bacillati</taxon>
        <taxon>Bacillota</taxon>
        <taxon>Bacilli</taxon>
        <taxon>Bacillales</taxon>
        <taxon>Gemellaceae</taxon>
        <taxon>Gemella</taxon>
    </lineage>
</organism>
<dbReference type="GO" id="GO:0008170">
    <property type="term" value="F:N-methyltransferase activity"/>
    <property type="evidence" value="ECO:0007669"/>
    <property type="project" value="InterPro"/>
</dbReference>
<dbReference type="PANTHER" id="PTHR41313:SF1">
    <property type="entry name" value="DNA METHYLASE ADENINE-SPECIFIC DOMAIN-CONTAINING PROTEIN"/>
    <property type="match status" value="1"/>
</dbReference>
<dbReference type="InterPro" id="IPR003356">
    <property type="entry name" value="DNA_methylase_A-5"/>
</dbReference>
<dbReference type="CDD" id="cd02440">
    <property type="entry name" value="AdoMet_MTases"/>
    <property type="match status" value="1"/>
</dbReference>
<dbReference type="Proteomes" id="UP000070355">
    <property type="component" value="Unassembled WGS sequence"/>
</dbReference>
<dbReference type="RefSeq" id="WP_060913605.1">
    <property type="nucleotide sequence ID" value="NZ_KQ959927.1"/>
</dbReference>
<accession>A0A134A588</accession>